<sequence>MTEQHCKFDPEYSPHHGFMNFTDGEDSTIIETFATLVLCLKAK</sequence>
<reference evidence="1" key="1">
    <citation type="submission" date="2021-06" db="EMBL/GenBank/DDBJ databases">
        <authorList>
            <person name="Kallberg Y."/>
            <person name="Tangrot J."/>
            <person name="Rosling A."/>
        </authorList>
    </citation>
    <scope>NUCLEOTIDE SEQUENCE</scope>
    <source>
        <strain evidence="1">MA453B</strain>
    </source>
</reference>
<evidence type="ECO:0000313" key="1">
    <source>
        <dbReference type="EMBL" id="CAG8820879.1"/>
    </source>
</evidence>
<feature type="non-terminal residue" evidence="1">
    <location>
        <position position="43"/>
    </location>
</feature>
<comment type="caution">
    <text evidence="1">The sequence shown here is derived from an EMBL/GenBank/DDBJ whole genome shotgun (WGS) entry which is preliminary data.</text>
</comment>
<dbReference type="AlphaFoldDB" id="A0A9N9KDY5"/>
<dbReference type="Proteomes" id="UP000789405">
    <property type="component" value="Unassembled WGS sequence"/>
</dbReference>
<proteinExistence type="predicted"/>
<keyword evidence="2" id="KW-1185">Reference proteome</keyword>
<name>A0A9N9KDY5_9GLOM</name>
<dbReference type="EMBL" id="CAJVPY010059937">
    <property type="protein sequence ID" value="CAG8820879.1"/>
    <property type="molecule type" value="Genomic_DNA"/>
</dbReference>
<organism evidence="1 2">
    <name type="scientific">Dentiscutata erythropus</name>
    <dbReference type="NCBI Taxonomy" id="1348616"/>
    <lineage>
        <taxon>Eukaryota</taxon>
        <taxon>Fungi</taxon>
        <taxon>Fungi incertae sedis</taxon>
        <taxon>Mucoromycota</taxon>
        <taxon>Glomeromycotina</taxon>
        <taxon>Glomeromycetes</taxon>
        <taxon>Diversisporales</taxon>
        <taxon>Gigasporaceae</taxon>
        <taxon>Dentiscutata</taxon>
    </lineage>
</organism>
<evidence type="ECO:0000313" key="2">
    <source>
        <dbReference type="Proteomes" id="UP000789405"/>
    </source>
</evidence>
<accession>A0A9N9KDY5</accession>
<protein>
    <submittedName>
        <fullName evidence="1">18846_t:CDS:1</fullName>
    </submittedName>
</protein>
<gene>
    <name evidence="1" type="ORF">DERYTH_LOCUS27027</name>
</gene>